<feature type="binding site" evidence="5">
    <location>
        <position position="187"/>
    </location>
    <ligand>
        <name>S-adenosyl-L-methionine</name>
        <dbReference type="ChEBI" id="CHEBI:59789"/>
    </ligand>
</feature>
<dbReference type="InterPro" id="IPR002052">
    <property type="entry name" value="DNA_methylase_N6_adenine_CS"/>
</dbReference>
<organism evidence="8 9">
    <name type="scientific">Suipraeoptans intestinalis</name>
    <dbReference type="NCBI Taxonomy" id="2606628"/>
    <lineage>
        <taxon>Bacteria</taxon>
        <taxon>Bacillati</taxon>
        <taxon>Bacillota</taxon>
        <taxon>Clostridia</taxon>
        <taxon>Lachnospirales</taxon>
        <taxon>Lachnospiraceae</taxon>
        <taxon>Suipraeoptans</taxon>
    </lineage>
</organism>
<dbReference type="PROSITE" id="PS00092">
    <property type="entry name" value="N6_MTASE"/>
    <property type="match status" value="1"/>
</dbReference>
<dbReference type="AlphaFoldDB" id="A0A6N7V1S3"/>
<dbReference type="Gene3D" id="3.40.50.150">
    <property type="entry name" value="Vaccinia Virus protein VP39"/>
    <property type="match status" value="1"/>
</dbReference>
<dbReference type="EMBL" id="VULY01000018">
    <property type="protein sequence ID" value="MSR93232.1"/>
    <property type="molecule type" value="Genomic_DNA"/>
</dbReference>
<dbReference type="PANTHER" id="PTHR18895:SF74">
    <property type="entry name" value="MTRF1L RELEASE FACTOR GLUTAMINE METHYLTRANSFERASE"/>
    <property type="match status" value="1"/>
</dbReference>
<evidence type="ECO:0000256" key="3">
    <source>
        <dbReference type="ARBA" id="ARBA00022691"/>
    </source>
</evidence>
<reference evidence="8 9" key="1">
    <citation type="submission" date="2019-08" db="EMBL/GenBank/DDBJ databases">
        <title>In-depth cultivation of the pig gut microbiome towards novel bacterial diversity and tailored functional studies.</title>
        <authorList>
            <person name="Wylensek D."/>
            <person name="Hitch T.C.A."/>
            <person name="Clavel T."/>
        </authorList>
    </citation>
    <scope>NUCLEOTIDE SEQUENCE [LARGE SCALE GENOMIC DNA]</scope>
    <source>
        <strain evidence="8 9">68-1-5</strain>
    </source>
</reference>
<dbReference type="HAMAP" id="MF_02126">
    <property type="entry name" value="RF_methyltr_PrmC"/>
    <property type="match status" value="1"/>
</dbReference>
<protein>
    <recommendedName>
        <fullName evidence="5">Release factor glutamine methyltransferase</fullName>
        <shortName evidence="5">RF MTase</shortName>
        <ecNumber evidence="5">2.1.1.297</ecNumber>
    </recommendedName>
    <alternativeName>
        <fullName evidence="5">N5-glutamine methyltransferase PrmC</fullName>
    </alternativeName>
    <alternativeName>
        <fullName evidence="5">Protein-(glutamine-N5) MTase PrmC</fullName>
    </alternativeName>
    <alternativeName>
        <fullName evidence="5">Protein-glutamine N-methyltransferase PrmC</fullName>
    </alternativeName>
</protein>
<dbReference type="PANTHER" id="PTHR18895">
    <property type="entry name" value="HEMK METHYLTRANSFERASE"/>
    <property type="match status" value="1"/>
</dbReference>
<comment type="similarity">
    <text evidence="5">Belongs to the protein N5-glutamine methyltransferase family. PrmC subfamily.</text>
</comment>
<dbReference type="Pfam" id="PF17827">
    <property type="entry name" value="PrmC_N"/>
    <property type="match status" value="1"/>
</dbReference>
<feature type="binding site" evidence="5">
    <location>
        <begin position="187"/>
        <end position="190"/>
    </location>
    <ligand>
        <name>substrate</name>
    </ligand>
</feature>
<evidence type="ECO:0000313" key="8">
    <source>
        <dbReference type="EMBL" id="MSR93232.1"/>
    </source>
</evidence>
<dbReference type="InterPro" id="IPR050320">
    <property type="entry name" value="N5-glutamine_MTase"/>
</dbReference>
<comment type="catalytic activity">
    <reaction evidence="4 5">
        <text>L-glutaminyl-[peptide chain release factor] + S-adenosyl-L-methionine = N(5)-methyl-L-glutaminyl-[peptide chain release factor] + S-adenosyl-L-homocysteine + H(+)</text>
        <dbReference type="Rhea" id="RHEA:42896"/>
        <dbReference type="Rhea" id="RHEA-COMP:10271"/>
        <dbReference type="Rhea" id="RHEA-COMP:10272"/>
        <dbReference type="ChEBI" id="CHEBI:15378"/>
        <dbReference type="ChEBI" id="CHEBI:30011"/>
        <dbReference type="ChEBI" id="CHEBI:57856"/>
        <dbReference type="ChEBI" id="CHEBI:59789"/>
        <dbReference type="ChEBI" id="CHEBI:61891"/>
        <dbReference type="EC" id="2.1.1.297"/>
    </reaction>
</comment>
<dbReference type="InterPro" id="IPR004556">
    <property type="entry name" value="HemK-like"/>
</dbReference>
<sequence>MKQSSFTLQSLYKEGKRQLKEAGVAEADLDAWYLLEEITGVDKAAYYGKPDRRISGEEKDRYQTLLEQRKKRVPLQYILGKQEFFGRTFRVGKGVLIPRQETELLVEETLKKLHGQERVLDLCTGSGCVIISLKLQKPSISAVGSDVSQEALAVAEENAKRLNAQVEFRQGSLFEKIEGKYDLIVSNPPYIPSRVIETLQEEVRIYEPRLALDGEEDGLSFYRVMVKEAGDHLHPGGWLLFEIGHDQGQQVADLMRENGYIQVAVKKDLAGLDRVVLGMYNRF</sequence>
<dbReference type="GO" id="GO:0003676">
    <property type="term" value="F:nucleic acid binding"/>
    <property type="evidence" value="ECO:0007669"/>
    <property type="project" value="InterPro"/>
</dbReference>
<evidence type="ECO:0000256" key="4">
    <source>
        <dbReference type="ARBA" id="ARBA00048391"/>
    </source>
</evidence>
<dbReference type="InterPro" id="IPR029063">
    <property type="entry name" value="SAM-dependent_MTases_sf"/>
</dbReference>
<dbReference type="InterPro" id="IPR007848">
    <property type="entry name" value="Small_mtfrase_dom"/>
</dbReference>
<dbReference type="Proteomes" id="UP000434409">
    <property type="component" value="Unassembled WGS sequence"/>
</dbReference>
<dbReference type="SUPFAM" id="SSF53335">
    <property type="entry name" value="S-adenosyl-L-methionine-dependent methyltransferases"/>
    <property type="match status" value="1"/>
</dbReference>
<dbReference type="FunFam" id="3.40.50.150:FF:000053">
    <property type="entry name" value="Release factor glutamine methyltransferase"/>
    <property type="match status" value="1"/>
</dbReference>
<comment type="function">
    <text evidence="5">Methylates the class 1 translation termination release factors RF1/PrfA and RF2/PrfB on the glutamine residue of the universally conserved GGQ motif.</text>
</comment>
<dbReference type="EC" id="2.1.1.297" evidence="5"/>
<feature type="domain" description="Methyltransferase small" evidence="6">
    <location>
        <begin position="102"/>
        <end position="192"/>
    </location>
</feature>
<accession>A0A6N7V1S3</accession>
<feature type="domain" description="Release factor glutamine methyltransferase N-terminal" evidence="7">
    <location>
        <begin position="11"/>
        <end position="80"/>
    </location>
</feature>
<dbReference type="GO" id="GO:0032259">
    <property type="term" value="P:methylation"/>
    <property type="evidence" value="ECO:0007669"/>
    <property type="project" value="UniProtKB-KW"/>
</dbReference>
<evidence type="ECO:0000256" key="1">
    <source>
        <dbReference type="ARBA" id="ARBA00022603"/>
    </source>
</evidence>
<keyword evidence="2 5" id="KW-0808">Transferase</keyword>
<name>A0A6N7V1S3_9FIRM</name>
<gene>
    <name evidence="5 8" type="primary">prmC</name>
    <name evidence="8" type="ORF">FYJ34_02850</name>
</gene>
<proteinExistence type="inferred from homology"/>
<evidence type="ECO:0000259" key="7">
    <source>
        <dbReference type="Pfam" id="PF17827"/>
    </source>
</evidence>
<dbReference type="RefSeq" id="WP_154476077.1">
    <property type="nucleotide sequence ID" value="NZ_VULY01000018.1"/>
</dbReference>
<dbReference type="GO" id="GO:0102559">
    <property type="term" value="F:peptide chain release factor N(5)-glutamine methyltransferase activity"/>
    <property type="evidence" value="ECO:0007669"/>
    <property type="project" value="UniProtKB-EC"/>
</dbReference>
<dbReference type="InterPro" id="IPR019874">
    <property type="entry name" value="RF_methyltr_PrmC"/>
</dbReference>
<comment type="caution">
    <text evidence="5">Lacks conserved residue(s) required for the propagation of feature annotation.</text>
</comment>
<keyword evidence="1 5" id="KW-0489">Methyltransferase</keyword>
<evidence type="ECO:0000313" key="9">
    <source>
        <dbReference type="Proteomes" id="UP000434409"/>
    </source>
</evidence>
<dbReference type="Gene3D" id="1.10.8.10">
    <property type="entry name" value="DNA helicase RuvA subunit, C-terminal domain"/>
    <property type="match status" value="1"/>
</dbReference>
<evidence type="ECO:0000259" key="6">
    <source>
        <dbReference type="Pfam" id="PF05175"/>
    </source>
</evidence>
<feature type="binding site" evidence="5">
    <location>
        <position position="146"/>
    </location>
    <ligand>
        <name>S-adenosyl-L-methionine</name>
        <dbReference type="ChEBI" id="CHEBI:59789"/>
    </ligand>
</feature>
<dbReference type="InterPro" id="IPR040758">
    <property type="entry name" value="PrmC_N"/>
</dbReference>
<evidence type="ECO:0000256" key="2">
    <source>
        <dbReference type="ARBA" id="ARBA00022679"/>
    </source>
</evidence>
<comment type="caution">
    <text evidence="8">The sequence shown here is derived from an EMBL/GenBank/DDBJ whole genome shotgun (WGS) entry which is preliminary data.</text>
</comment>
<dbReference type="NCBIfam" id="TIGR03534">
    <property type="entry name" value="RF_mod_PrmC"/>
    <property type="match status" value="1"/>
</dbReference>
<dbReference type="NCBIfam" id="TIGR00536">
    <property type="entry name" value="hemK_fam"/>
    <property type="match status" value="1"/>
</dbReference>
<evidence type="ECO:0000256" key="5">
    <source>
        <dbReference type="HAMAP-Rule" id="MF_02126"/>
    </source>
</evidence>
<dbReference type="CDD" id="cd02440">
    <property type="entry name" value="AdoMet_MTases"/>
    <property type="match status" value="1"/>
</dbReference>
<dbReference type="Pfam" id="PF05175">
    <property type="entry name" value="MTS"/>
    <property type="match status" value="1"/>
</dbReference>
<keyword evidence="3 5" id="KW-0949">S-adenosyl-L-methionine</keyword>
<keyword evidence="9" id="KW-1185">Reference proteome</keyword>